<evidence type="ECO:0000259" key="6">
    <source>
        <dbReference type="SMART" id="SM00387"/>
    </source>
</evidence>
<dbReference type="GO" id="GO:0000160">
    <property type="term" value="P:phosphorelay signal transduction system"/>
    <property type="evidence" value="ECO:0007669"/>
    <property type="project" value="TreeGrafter"/>
</dbReference>
<reference evidence="7 8" key="1">
    <citation type="submission" date="2018-10" db="EMBL/GenBank/DDBJ databases">
        <title>Sequencing the genomes of 1000 actinobacteria strains.</title>
        <authorList>
            <person name="Klenk H.-P."/>
        </authorList>
    </citation>
    <scope>NUCLEOTIDE SEQUENCE [LARGE SCALE GENOMIC DNA]</scope>
    <source>
        <strain evidence="7 8">DSM 43911</strain>
    </source>
</reference>
<dbReference type="EC" id="2.7.13.3" evidence="2"/>
<dbReference type="GO" id="GO:0004673">
    <property type="term" value="F:protein histidine kinase activity"/>
    <property type="evidence" value="ECO:0007669"/>
    <property type="project" value="UniProtKB-EC"/>
</dbReference>
<dbReference type="InterPro" id="IPR029030">
    <property type="entry name" value="Caspase-like_dom_sf"/>
</dbReference>
<dbReference type="Pfam" id="PF02518">
    <property type="entry name" value="HATPase_c"/>
    <property type="match status" value="1"/>
</dbReference>
<dbReference type="GO" id="GO:0004197">
    <property type="term" value="F:cysteine-type endopeptidase activity"/>
    <property type="evidence" value="ECO:0007669"/>
    <property type="project" value="InterPro"/>
</dbReference>
<keyword evidence="3" id="KW-0597">Phosphoprotein</keyword>
<dbReference type="NCBIfam" id="NF047832">
    <property type="entry name" value="caspase_w_EACC1"/>
    <property type="match status" value="1"/>
</dbReference>
<dbReference type="AlphaFoldDB" id="A0A495XDH8"/>
<dbReference type="Proteomes" id="UP000272729">
    <property type="component" value="Unassembled WGS sequence"/>
</dbReference>
<evidence type="ECO:0000256" key="4">
    <source>
        <dbReference type="ARBA" id="ARBA00022679"/>
    </source>
</evidence>
<dbReference type="GO" id="GO:0005886">
    <property type="term" value="C:plasma membrane"/>
    <property type="evidence" value="ECO:0007669"/>
    <property type="project" value="TreeGrafter"/>
</dbReference>
<evidence type="ECO:0000256" key="2">
    <source>
        <dbReference type="ARBA" id="ARBA00012438"/>
    </source>
</evidence>
<dbReference type="Gene3D" id="1.25.10.10">
    <property type="entry name" value="Leucine-rich Repeat Variant"/>
    <property type="match status" value="1"/>
</dbReference>
<dbReference type="SUPFAM" id="SSF55874">
    <property type="entry name" value="ATPase domain of HSP90 chaperone/DNA topoisomerase II/histidine kinase"/>
    <property type="match status" value="1"/>
</dbReference>
<dbReference type="SUPFAM" id="SSF52129">
    <property type="entry name" value="Caspase-like"/>
    <property type="match status" value="1"/>
</dbReference>
<organism evidence="7 8">
    <name type="scientific">Saccharothrix variisporea</name>
    <dbReference type="NCBI Taxonomy" id="543527"/>
    <lineage>
        <taxon>Bacteria</taxon>
        <taxon>Bacillati</taxon>
        <taxon>Actinomycetota</taxon>
        <taxon>Actinomycetes</taxon>
        <taxon>Pseudonocardiales</taxon>
        <taxon>Pseudonocardiaceae</taxon>
        <taxon>Saccharothrix</taxon>
    </lineage>
</organism>
<dbReference type="GO" id="GO:0006508">
    <property type="term" value="P:proteolysis"/>
    <property type="evidence" value="ECO:0007669"/>
    <property type="project" value="InterPro"/>
</dbReference>
<accession>A0A495XDH8</accession>
<keyword evidence="4" id="KW-0808">Transferase</keyword>
<evidence type="ECO:0000256" key="1">
    <source>
        <dbReference type="ARBA" id="ARBA00000085"/>
    </source>
</evidence>
<dbReference type="InterPro" id="IPR050428">
    <property type="entry name" value="TCS_sensor_his_kinase"/>
</dbReference>
<evidence type="ECO:0000313" key="8">
    <source>
        <dbReference type="Proteomes" id="UP000272729"/>
    </source>
</evidence>
<dbReference type="Gene3D" id="3.30.565.10">
    <property type="entry name" value="Histidine kinase-like ATPase, C-terminal domain"/>
    <property type="match status" value="1"/>
</dbReference>
<keyword evidence="5 7" id="KW-0418">Kinase</keyword>
<sequence length="530" mass="56523">MVAVSRYEDPTFRQLRAPGADAEALASVLADPDIGGYQVELLHNATAALVNRSIEALFKQAGFDDQVLLYFSGHGIKDERGELHLAVSDSEADLLGSTAVPARFVRDRVDRSRCRQVLVLLDCCYAGAFPAGSRHRAGERVDVVNDLGGRGCAVMTSSSALEYSFEPGGDPVGGGAPRSTFTAAMVEGLTTGAADLGGDGVIDVEEFYDFTFQRVQAATPNQTPSLKSEVEGRLVVARNPHGVRVGFGLPEEVVQALRSPLPLVRRAVVGTLLELSRGDDDQAAGEARKALASLAEDPDPQVAVAAVPEASGAAEAAALLVSVARRTRALVDRQLGLIDALERQEDDPDQLARLFNLDLVATRLRRDAESLLIIAGVGGGRPYTHAVPLSDVLRAAVAEVEHFTRVWIGDVPPVEVRGRAVNDLVHLVAELVDNATAYSPHDTRVELAAFRAWFGNGVHVTVRDYGAGLSPQAAELFREAGKTRFDVDRMGFAVVARLAARHGIRVTVEDQERGEPGTLATVLVPSELLA</sequence>
<comment type="catalytic activity">
    <reaction evidence="1">
        <text>ATP + protein L-histidine = ADP + protein N-phospho-L-histidine.</text>
        <dbReference type="EC" id="2.7.13.3"/>
    </reaction>
</comment>
<dbReference type="Pfam" id="PF00656">
    <property type="entry name" value="Peptidase_C14"/>
    <property type="match status" value="1"/>
</dbReference>
<gene>
    <name evidence="7" type="ORF">DFJ66_4455</name>
</gene>
<dbReference type="InterPro" id="IPR011989">
    <property type="entry name" value="ARM-like"/>
</dbReference>
<evidence type="ECO:0000256" key="5">
    <source>
        <dbReference type="ARBA" id="ARBA00022777"/>
    </source>
</evidence>
<dbReference type="Gene3D" id="3.40.50.1460">
    <property type="match status" value="1"/>
</dbReference>
<dbReference type="SMART" id="SM00387">
    <property type="entry name" value="HATPase_c"/>
    <property type="match status" value="1"/>
</dbReference>
<evidence type="ECO:0000313" key="7">
    <source>
        <dbReference type="EMBL" id="RKT71175.1"/>
    </source>
</evidence>
<dbReference type="InterPro" id="IPR036890">
    <property type="entry name" value="HATPase_C_sf"/>
</dbReference>
<evidence type="ECO:0000256" key="3">
    <source>
        <dbReference type="ARBA" id="ARBA00022553"/>
    </source>
</evidence>
<dbReference type="EMBL" id="RBXR01000001">
    <property type="protein sequence ID" value="RKT71175.1"/>
    <property type="molecule type" value="Genomic_DNA"/>
</dbReference>
<name>A0A495XDH8_9PSEU</name>
<protein>
    <recommendedName>
        <fullName evidence="2">histidine kinase</fullName>
        <ecNumber evidence="2">2.7.13.3</ecNumber>
    </recommendedName>
</protein>
<feature type="domain" description="Histidine kinase/HSP90-like ATPase" evidence="6">
    <location>
        <begin position="419"/>
        <end position="528"/>
    </location>
</feature>
<comment type="caution">
    <text evidence="7">The sequence shown here is derived from an EMBL/GenBank/DDBJ whole genome shotgun (WGS) entry which is preliminary data.</text>
</comment>
<dbReference type="PANTHER" id="PTHR45436">
    <property type="entry name" value="SENSOR HISTIDINE KINASE YKOH"/>
    <property type="match status" value="1"/>
</dbReference>
<dbReference type="PANTHER" id="PTHR45436:SF5">
    <property type="entry name" value="SENSOR HISTIDINE KINASE TRCS"/>
    <property type="match status" value="1"/>
</dbReference>
<proteinExistence type="predicted"/>
<keyword evidence="8" id="KW-1185">Reference proteome</keyword>
<dbReference type="InterPro" id="IPR003594">
    <property type="entry name" value="HATPase_dom"/>
</dbReference>
<dbReference type="InterPro" id="IPR011600">
    <property type="entry name" value="Pept_C14_caspase"/>
</dbReference>